<dbReference type="PROSITE" id="PS50894">
    <property type="entry name" value="HPT"/>
    <property type="match status" value="1"/>
</dbReference>
<reference evidence="4" key="1">
    <citation type="submission" date="2022-09" db="EMBL/GenBank/DDBJ databases">
        <title>Intensive care unit water sources are persistently colonized with multi-drug resistant bacteria and are the site of extensive horizontal gene transfer of antibiotic resistance genes.</title>
        <authorList>
            <person name="Diorio-Toth L."/>
        </authorList>
    </citation>
    <scope>NUCLEOTIDE SEQUENCE</scope>
    <source>
        <strain evidence="4">GD03843</strain>
    </source>
</reference>
<evidence type="ECO:0000256" key="1">
    <source>
        <dbReference type="ARBA" id="ARBA00023012"/>
    </source>
</evidence>
<dbReference type="Pfam" id="PF01627">
    <property type="entry name" value="Hpt"/>
    <property type="match status" value="1"/>
</dbReference>
<sequence>MKKKDREETAHRAPQRRAFLSDNEAPTLAALNTLALRHEHRTRTITELTGADPARIRTLANAFIKANDIDLQRLRALHAHDDRAALRHLAHRIKGAAQMTGDAQLSRLCSVLSGACMDPDNHDLSLDATVAQLDLALQEFGDSCRQMADDMGAR</sequence>
<proteinExistence type="predicted"/>
<name>A0AA42LP55_9BURK</name>
<keyword evidence="1" id="KW-0902">Two-component regulatory system</keyword>
<dbReference type="Proteomes" id="UP001161094">
    <property type="component" value="Unassembled WGS sequence"/>
</dbReference>
<dbReference type="InterPro" id="IPR008207">
    <property type="entry name" value="Sig_transdc_His_kin_Hpt_dom"/>
</dbReference>
<organism evidence="4 5">
    <name type="scientific">Achromobacter spanius</name>
    <dbReference type="NCBI Taxonomy" id="217203"/>
    <lineage>
        <taxon>Bacteria</taxon>
        <taxon>Pseudomonadati</taxon>
        <taxon>Pseudomonadota</taxon>
        <taxon>Betaproteobacteria</taxon>
        <taxon>Burkholderiales</taxon>
        <taxon>Alcaligenaceae</taxon>
        <taxon>Achromobacter</taxon>
    </lineage>
</organism>
<keyword evidence="2" id="KW-0597">Phosphoprotein</keyword>
<protein>
    <submittedName>
        <fullName evidence="4">Hpt domain-containing protein</fullName>
    </submittedName>
</protein>
<dbReference type="GO" id="GO:0004672">
    <property type="term" value="F:protein kinase activity"/>
    <property type="evidence" value="ECO:0007669"/>
    <property type="project" value="UniProtKB-ARBA"/>
</dbReference>
<evidence type="ECO:0000313" key="4">
    <source>
        <dbReference type="EMBL" id="MDH0736970.1"/>
    </source>
</evidence>
<evidence type="ECO:0000313" key="5">
    <source>
        <dbReference type="Proteomes" id="UP001161094"/>
    </source>
</evidence>
<feature type="domain" description="HPt" evidence="3">
    <location>
        <begin position="52"/>
        <end position="154"/>
    </location>
</feature>
<dbReference type="GO" id="GO:0000160">
    <property type="term" value="P:phosphorelay signal transduction system"/>
    <property type="evidence" value="ECO:0007669"/>
    <property type="project" value="UniProtKB-KW"/>
</dbReference>
<comment type="caution">
    <text evidence="4">The sequence shown here is derived from an EMBL/GenBank/DDBJ whole genome shotgun (WGS) entry which is preliminary data.</text>
</comment>
<dbReference type="EMBL" id="JAOCDZ010000009">
    <property type="protein sequence ID" value="MDH0736970.1"/>
    <property type="molecule type" value="Genomic_DNA"/>
</dbReference>
<evidence type="ECO:0000259" key="3">
    <source>
        <dbReference type="PROSITE" id="PS50894"/>
    </source>
</evidence>
<gene>
    <name evidence="4" type="ORF">N5D93_14240</name>
</gene>
<feature type="modified residue" description="Phosphohistidine" evidence="2">
    <location>
        <position position="91"/>
    </location>
</feature>
<evidence type="ECO:0000256" key="2">
    <source>
        <dbReference type="PROSITE-ProRule" id="PRU00110"/>
    </source>
</evidence>
<dbReference type="AlphaFoldDB" id="A0AA42LP55"/>
<dbReference type="SUPFAM" id="SSF47226">
    <property type="entry name" value="Histidine-containing phosphotransfer domain, HPT domain"/>
    <property type="match status" value="1"/>
</dbReference>
<dbReference type="RefSeq" id="WP_279995563.1">
    <property type="nucleotide sequence ID" value="NZ_JAOCDZ010000009.1"/>
</dbReference>
<dbReference type="InterPro" id="IPR036641">
    <property type="entry name" value="HPT_dom_sf"/>
</dbReference>
<dbReference type="Gene3D" id="1.20.120.160">
    <property type="entry name" value="HPT domain"/>
    <property type="match status" value="1"/>
</dbReference>
<accession>A0AA42LP55</accession>